<name>A0A1T4VX28_9GAMM</name>
<proteinExistence type="predicted"/>
<accession>A0A1T4VX28</accession>
<evidence type="ECO:0000256" key="1">
    <source>
        <dbReference type="SAM" id="Coils"/>
    </source>
</evidence>
<keyword evidence="3" id="KW-1185">Reference proteome</keyword>
<organism evidence="2 3">
    <name type="scientific">Thiothrix eikelboomii</name>
    <dbReference type="NCBI Taxonomy" id="92487"/>
    <lineage>
        <taxon>Bacteria</taxon>
        <taxon>Pseudomonadati</taxon>
        <taxon>Pseudomonadota</taxon>
        <taxon>Gammaproteobacteria</taxon>
        <taxon>Thiotrichales</taxon>
        <taxon>Thiotrichaceae</taxon>
        <taxon>Thiothrix</taxon>
    </lineage>
</organism>
<evidence type="ECO:0000313" key="2">
    <source>
        <dbReference type="EMBL" id="SKA69487.1"/>
    </source>
</evidence>
<keyword evidence="1" id="KW-0175">Coiled coil</keyword>
<dbReference type="STRING" id="92487.SAMN02745130_00481"/>
<sequence length="115" mass="12641">MSLQPLEMSSIVLDEAGILSFAELCRYCSLPAEHLLTMIEHGIIEPHPLASNSARWQFASISLVRVQTAKRLQRDLGVNTAGAALALELLDEVKTLRQQLAALQHQVQAAEHSDD</sequence>
<dbReference type="EMBL" id="FUYB01000002">
    <property type="protein sequence ID" value="SKA69487.1"/>
    <property type="molecule type" value="Genomic_DNA"/>
</dbReference>
<dbReference type="Proteomes" id="UP000190460">
    <property type="component" value="Unassembled WGS sequence"/>
</dbReference>
<feature type="coiled-coil region" evidence="1">
    <location>
        <begin position="86"/>
        <end position="113"/>
    </location>
</feature>
<dbReference type="RefSeq" id="WP_078920984.1">
    <property type="nucleotide sequence ID" value="NZ_FUYB01000002.1"/>
</dbReference>
<gene>
    <name evidence="2" type="ORF">SAMN02745130_00481</name>
</gene>
<dbReference type="AlphaFoldDB" id="A0A1T4VX28"/>
<evidence type="ECO:0000313" key="3">
    <source>
        <dbReference type="Proteomes" id="UP000190460"/>
    </source>
</evidence>
<dbReference type="Gene3D" id="1.10.1660.10">
    <property type="match status" value="1"/>
</dbReference>
<protein>
    <submittedName>
        <fullName evidence="2">Transcriptional regulator, MerR family</fullName>
    </submittedName>
</protein>
<dbReference type="Pfam" id="PF13591">
    <property type="entry name" value="MerR_2"/>
    <property type="match status" value="1"/>
</dbReference>
<reference evidence="2 3" key="1">
    <citation type="submission" date="2017-02" db="EMBL/GenBank/DDBJ databases">
        <authorList>
            <person name="Peterson S.W."/>
        </authorList>
    </citation>
    <scope>NUCLEOTIDE SEQUENCE [LARGE SCALE GENOMIC DNA]</scope>
    <source>
        <strain evidence="2 3">ATCC 49788</strain>
    </source>
</reference>